<reference evidence="1" key="1">
    <citation type="journal article" date="2004" name="Nature">
        <title>Genome duplication in the teleost fish Tetraodon nigroviridis reveals the early vertebrate proto-karyotype.</title>
        <authorList>
            <person name="Jaillon O."/>
            <person name="Aury J.-M."/>
            <person name="Brunet F."/>
            <person name="Petit J.-L."/>
            <person name="Stange-Thomann N."/>
            <person name="Mauceli E."/>
            <person name="Bouneau L."/>
            <person name="Fischer C."/>
            <person name="Ozouf-Costaz C."/>
            <person name="Bernot A."/>
            <person name="Nicaud S."/>
            <person name="Jaffe D."/>
            <person name="Fisher S."/>
            <person name="Lutfalla G."/>
            <person name="Dossat C."/>
            <person name="Segurens B."/>
            <person name="Dasilva C."/>
            <person name="Salanoubat M."/>
            <person name="Levy M."/>
            <person name="Boudet N."/>
            <person name="Castellano S."/>
            <person name="Anthouard V."/>
            <person name="Jubin C."/>
            <person name="Castelli V."/>
            <person name="Katinka M."/>
            <person name="Vacherie B."/>
            <person name="Biemont C."/>
            <person name="Skalli Z."/>
            <person name="Cattolico L."/>
            <person name="Poulain J."/>
            <person name="De Berardinis V."/>
            <person name="Cruaud C."/>
            <person name="Duprat S."/>
            <person name="Brottier P."/>
            <person name="Coutanceau J.-P."/>
            <person name="Gouzy J."/>
            <person name="Parra G."/>
            <person name="Lardier G."/>
            <person name="Chapple C."/>
            <person name="McKernan K.J."/>
            <person name="McEwan P."/>
            <person name="Bosak S."/>
            <person name="Kellis M."/>
            <person name="Volff J.-N."/>
            <person name="Guigo R."/>
            <person name="Zody M.C."/>
            <person name="Mesirov J."/>
            <person name="Lindblad-Toh K."/>
            <person name="Birren B."/>
            <person name="Nusbaum C."/>
            <person name="Kahn D."/>
            <person name="Robinson-Rechavi M."/>
            <person name="Laudet V."/>
            <person name="Schachter V."/>
            <person name="Quetier F."/>
            <person name="Saurin W."/>
            <person name="Scarpelli C."/>
            <person name="Wincker P."/>
            <person name="Lander E.S."/>
            <person name="Weissenbach J."/>
            <person name="Roest Crollius H."/>
        </authorList>
    </citation>
    <scope>NUCLEOTIDE SEQUENCE [LARGE SCALE GENOMIC DNA]</scope>
</reference>
<dbReference type="AlphaFoldDB" id="Q4T4B4"/>
<feature type="non-terminal residue" evidence="1">
    <location>
        <position position="1"/>
    </location>
</feature>
<gene>
    <name evidence="1" type="ORF">GSTENG00007407001</name>
</gene>
<protein>
    <submittedName>
        <fullName evidence="1">(spotted green pufferfish) hypothetical protein</fullName>
    </submittedName>
</protein>
<sequence>RGCFSSVSASKAIRASVKSFVDCSRLQKTGPPRILTHWSSFSCPITEKGE</sequence>
<organism evidence="1">
    <name type="scientific">Tetraodon nigroviridis</name>
    <name type="common">Spotted green pufferfish</name>
    <name type="synonym">Chelonodon nigroviridis</name>
    <dbReference type="NCBI Taxonomy" id="99883"/>
    <lineage>
        <taxon>Eukaryota</taxon>
        <taxon>Metazoa</taxon>
        <taxon>Chordata</taxon>
        <taxon>Craniata</taxon>
        <taxon>Vertebrata</taxon>
        <taxon>Euteleostomi</taxon>
        <taxon>Actinopterygii</taxon>
        <taxon>Neopterygii</taxon>
        <taxon>Teleostei</taxon>
        <taxon>Neoteleostei</taxon>
        <taxon>Acanthomorphata</taxon>
        <taxon>Eupercaria</taxon>
        <taxon>Tetraodontiformes</taxon>
        <taxon>Tetradontoidea</taxon>
        <taxon>Tetraodontidae</taxon>
        <taxon>Tetraodon</taxon>
    </lineage>
</organism>
<reference evidence="1" key="2">
    <citation type="submission" date="2004-02" db="EMBL/GenBank/DDBJ databases">
        <authorList>
            <consortium name="Genoscope"/>
            <consortium name="Whitehead Institute Centre for Genome Research"/>
        </authorList>
    </citation>
    <scope>NUCLEOTIDE SEQUENCE</scope>
</reference>
<dbReference type="EMBL" id="CAAE01009746">
    <property type="protein sequence ID" value="CAF92268.1"/>
    <property type="molecule type" value="Genomic_DNA"/>
</dbReference>
<name>Q4T4B4_TETNG</name>
<comment type="caution">
    <text evidence="1">The sequence shown here is derived from an EMBL/GenBank/DDBJ whole genome shotgun (WGS) entry which is preliminary data.</text>
</comment>
<proteinExistence type="predicted"/>
<dbReference type="KEGG" id="tng:GSTEN00007407G001"/>
<evidence type="ECO:0000313" key="1">
    <source>
        <dbReference type="EMBL" id="CAF92268.1"/>
    </source>
</evidence>
<accession>Q4T4B4</accession>